<evidence type="ECO:0000313" key="9">
    <source>
        <dbReference type="EMBL" id="SVB68941.1"/>
    </source>
</evidence>
<protein>
    <recommendedName>
        <fullName evidence="10">TauD/TfdA-like domain-containing protein</fullName>
    </recommendedName>
</protein>
<evidence type="ECO:0000256" key="3">
    <source>
        <dbReference type="ARBA" id="ARBA00022723"/>
    </source>
</evidence>
<dbReference type="InterPro" id="IPR003819">
    <property type="entry name" value="TauD/TfdA-like"/>
</dbReference>
<dbReference type="GO" id="GO:0016706">
    <property type="term" value="F:2-oxoglutarate-dependent dioxygenase activity"/>
    <property type="evidence" value="ECO:0007669"/>
    <property type="project" value="UniProtKB-ARBA"/>
</dbReference>
<dbReference type="FunFam" id="3.30.2020.30:FF:000002">
    <property type="entry name" value="Putative gamma-butyrobetaine dioxygenase"/>
    <property type="match status" value="1"/>
</dbReference>
<evidence type="ECO:0000256" key="6">
    <source>
        <dbReference type="ARBA" id="ARBA00023004"/>
    </source>
</evidence>
<dbReference type="GO" id="GO:0005739">
    <property type="term" value="C:mitochondrion"/>
    <property type="evidence" value="ECO:0007669"/>
    <property type="project" value="TreeGrafter"/>
</dbReference>
<keyword evidence="3" id="KW-0479">Metal-binding</keyword>
<name>A0A382G419_9ZZZZ</name>
<evidence type="ECO:0000256" key="5">
    <source>
        <dbReference type="ARBA" id="ARBA00023002"/>
    </source>
</evidence>
<dbReference type="Gene3D" id="3.30.2020.30">
    <property type="match status" value="1"/>
</dbReference>
<proteinExistence type="inferred from homology"/>
<reference evidence="9" key="1">
    <citation type="submission" date="2018-05" db="EMBL/GenBank/DDBJ databases">
        <authorList>
            <person name="Lanie J.A."/>
            <person name="Ng W.-L."/>
            <person name="Kazmierczak K.M."/>
            <person name="Andrzejewski T.M."/>
            <person name="Davidsen T.M."/>
            <person name="Wayne K.J."/>
            <person name="Tettelin H."/>
            <person name="Glass J.I."/>
            <person name="Rusch D."/>
            <person name="Podicherti R."/>
            <person name="Tsui H.-C.T."/>
            <person name="Winkler M.E."/>
        </authorList>
    </citation>
    <scope>NUCLEOTIDE SEQUENCE</scope>
</reference>
<dbReference type="PANTHER" id="PTHR10696:SF25">
    <property type="entry name" value="OXIDOREDUCTASE AIM17-RELATED"/>
    <property type="match status" value="1"/>
</dbReference>
<feature type="domain" description="Gamma-butyrobetaine hydroxylase-like N-terminal" evidence="8">
    <location>
        <begin position="7"/>
        <end position="88"/>
    </location>
</feature>
<organism evidence="9">
    <name type="scientific">marine metagenome</name>
    <dbReference type="NCBI Taxonomy" id="408172"/>
    <lineage>
        <taxon>unclassified sequences</taxon>
        <taxon>metagenomes</taxon>
        <taxon>ecological metagenomes</taxon>
    </lineage>
</organism>
<feature type="domain" description="TauD/TfdA-like" evidence="7">
    <location>
        <begin position="131"/>
        <end position="349"/>
    </location>
</feature>
<dbReference type="InterPro" id="IPR038492">
    <property type="entry name" value="GBBH-like_N_sf"/>
</dbReference>
<dbReference type="GO" id="GO:0045329">
    <property type="term" value="P:carnitine biosynthetic process"/>
    <property type="evidence" value="ECO:0007669"/>
    <property type="project" value="TreeGrafter"/>
</dbReference>
<accession>A0A382G419</accession>
<dbReference type="GO" id="GO:0046872">
    <property type="term" value="F:metal ion binding"/>
    <property type="evidence" value="ECO:0007669"/>
    <property type="project" value="UniProtKB-KW"/>
</dbReference>
<evidence type="ECO:0000256" key="4">
    <source>
        <dbReference type="ARBA" id="ARBA00022964"/>
    </source>
</evidence>
<dbReference type="AlphaFoldDB" id="A0A382G419"/>
<keyword evidence="4" id="KW-0223">Dioxygenase</keyword>
<gene>
    <name evidence="9" type="ORF">METZ01_LOCUS221795</name>
</gene>
<dbReference type="EMBL" id="UINC01052977">
    <property type="protein sequence ID" value="SVB68941.1"/>
    <property type="molecule type" value="Genomic_DNA"/>
</dbReference>
<dbReference type="InterPro" id="IPR010376">
    <property type="entry name" value="GBBH-like_N"/>
</dbReference>
<sequence length="384" mass="43784">MQLIKAVQQEHRVLALWEDGIAEEFPTIWLLHACTCERCGLSIKGVRQQRLTDYPPRPVIKGISVHGDTLHITWEDEHKSAYPGKWLRGHRLSESGRFERRPIPYVWGADLKLPDFVSYEVVANDLFANLQMLESIRDRGFALLCDIPTELSMTEEIPAIIGKRRETNYGIYELKAKAEPEITGDMAIELTPHTDEMYRIDPPGITLFHVVVQSPIGGESSLVDGLRLAERLGQENPDALRTLCKIPARFHRELDEGRHFDIQAPIFRQDANGIITGIRLNDRCMAPVDATPTDTERFYDALRPLLDIIYAKDETIQFKIDAGQMLIFNNHRLLHGRSSFDSASSRHVRIVHVDLDEFHSRLRVSLREAGREDEWMHLGPGATA</sequence>
<comment type="similarity">
    <text evidence="2">Belongs to the gamma-BBH/TMLD family.</text>
</comment>
<evidence type="ECO:0000259" key="7">
    <source>
        <dbReference type="Pfam" id="PF02668"/>
    </source>
</evidence>
<keyword evidence="5" id="KW-0560">Oxidoreductase</keyword>
<evidence type="ECO:0000256" key="2">
    <source>
        <dbReference type="ARBA" id="ARBA00008654"/>
    </source>
</evidence>
<dbReference type="PANTHER" id="PTHR10696">
    <property type="entry name" value="GAMMA-BUTYROBETAINE HYDROXYLASE-RELATED"/>
    <property type="match status" value="1"/>
</dbReference>
<dbReference type="Pfam" id="PF06155">
    <property type="entry name" value="GBBH-like_N"/>
    <property type="match status" value="1"/>
</dbReference>
<dbReference type="InterPro" id="IPR050411">
    <property type="entry name" value="AlphaKG_dependent_hydroxylases"/>
</dbReference>
<evidence type="ECO:0000259" key="8">
    <source>
        <dbReference type="Pfam" id="PF06155"/>
    </source>
</evidence>
<comment type="cofactor">
    <cofactor evidence="1">
        <name>Fe(2+)</name>
        <dbReference type="ChEBI" id="CHEBI:29033"/>
    </cofactor>
</comment>
<dbReference type="InterPro" id="IPR042098">
    <property type="entry name" value="TauD-like_sf"/>
</dbReference>
<evidence type="ECO:0008006" key="10">
    <source>
        <dbReference type="Google" id="ProtNLM"/>
    </source>
</evidence>
<evidence type="ECO:0000256" key="1">
    <source>
        <dbReference type="ARBA" id="ARBA00001954"/>
    </source>
</evidence>
<keyword evidence="6" id="KW-0408">Iron</keyword>
<dbReference type="Gene3D" id="3.60.130.10">
    <property type="entry name" value="Clavaminate synthase-like"/>
    <property type="match status" value="1"/>
</dbReference>
<dbReference type="Pfam" id="PF02668">
    <property type="entry name" value="TauD"/>
    <property type="match status" value="1"/>
</dbReference>
<dbReference type="SUPFAM" id="SSF51197">
    <property type="entry name" value="Clavaminate synthase-like"/>
    <property type="match status" value="1"/>
</dbReference>